<dbReference type="AlphaFoldDB" id="A0A1F5TNT1"/>
<reference evidence="2 3" key="1">
    <citation type="journal article" date="2016" name="Nat. Commun.">
        <title>Thousands of microbial genomes shed light on interconnected biogeochemical processes in an aquifer system.</title>
        <authorList>
            <person name="Anantharaman K."/>
            <person name="Brown C.T."/>
            <person name="Hug L.A."/>
            <person name="Sharon I."/>
            <person name="Castelle C.J."/>
            <person name="Probst A.J."/>
            <person name="Thomas B.C."/>
            <person name="Singh A."/>
            <person name="Wilkins M.J."/>
            <person name="Karaoz U."/>
            <person name="Brodie E.L."/>
            <person name="Williams K.H."/>
            <person name="Hubbard S.S."/>
            <person name="Banfield J.F."/>
        </authorList>
    </citation>
    <scope>NUCLEOTIDE SEQUENCE [LARGE SCALE GENOMIC DNA]</scope>
</reference>
<gene>
    <name evidence="2" type="ORF">A2477_04745</name>
</gene>
<evidence type="ECO:0000256" key="1">
    <source>
        <dbReference type="SAM" id="Phobius"/>
    </source>
</evidence>
<evidence type="ECO:0000313" key="3">
    <source>
        <dbReference type="Proteomes" id="UP000177939"/>
    </source>
</evidence>
<keyword evidence="1" id="KW-0812">Transmembrane</keyword>
<name>A0A1F5TNT1_9BACT</name>
<keyword evidence="1" id="KW-1133">Transmembrane helix</keyword>
<dbReference type="EMBL" id="MFGL01000022">
    <property type="protein sequence ID" value="OGF40517.1"/>
    <property type="molecule type" value="Genomic_DNA"/>
</dbReference>
<sequence>MSKTVIKIEDIFKRLEETGIKLLQNRFLLYKSLALLFAVIAVASAGFFAWNHFRGGEEAQAVKI</sequence>
<keyword evidence="1" id="KW-0472">Membrane</keyword>
<accession>A0A1F5TNT1</accession>
<proteinExistence type="predicted"/>
<protein>
    <submittedName>
        <fullName evidence="2">Uncharacterized protein</fullName>
    </submittedName>
</protein>
<feature type="transmembrane region" description="Helical" evidence="1">
    <location>
        <begin position="28"/>
        <end position="50"/>
    </location>
</feature>
<evidence type="ECO:0000313" key="2">
    <source>
        <dbReference type="EMBL" id="OGF40517.1"/>
    </source>
</evidence>
<organism evidence="2 3">
    <name type="scientific">Candidatus Falkowbacteria bacterium RIFOXYC2_FULL_47_12</name>
    <dbReference type="NCBI Taxonomy" id="1798004"/>
    <lineage>
        <taxon>Bacteria</taxon>
        <taxon>Candidatus Falkowiibacteriota</taxon>
    </lineage>
</organism>
<comment type="caution">
    <text evidence="2">The sequence shown here is derived from an EMBL/GenBank/DDBJ whole genome shotgun (WGS) entry which is preliminary data.</text>
</comment>
<dbReference type="Proteomes" id="UP000177939">
    <property type="component" value="Unassembled WGS sequence"/>
</dbReference>